<evidence type="ECO:0000313" key="3">
    <source>
        <dbReference type="Proteomes" id="UP000094893"/>
    </source>
</evidence>
<protein>
    <recommendedName>
        <fullName evidence="4">Prepilin-type N-terminal cleavage/methylation domain-containing protein</fullName>
    </recommendedName>
</protein>
<dbReference type="Pfam" id="PF07963">
    <property type="entry name" value="N_methyl"/>
    <property type="match status" value="1"/>
</dbReference>
<evidence type="ECO:0000256" key="1">
    <source>
        <dbReference type="SAM" id="Phobius"/>
    </source>
</evidence>
<dbReference type="RefSeq" id="WP_024893287.1">
    <property type="nucleotide sequence ID" value="NZ_LWRZ01000067.1"/>
</dbReference>
<evidence type="ECO:0000313" key="2">
    <source>
        <dbReference type="EMBL" id="OCX76228.1"/>
    </source>
</evidence>
<gene>
    <name evidence="2" type="ORF">A6P07_02735</name>
</gene>
<keyword evidence="1" id="KW-0812">Transmembrane</keyword>
<dbReference type="NCBIfam" id="TIGR02532">
    <property type="entry name" value="IV_pilin_GFxxxE"/>
    <property type="match status" value="1"/>
</dbReference>
<dbReference type="Proteomes" id="UP000094893">
    <property type="component" value="Unassembled WGS sequence"/>
</dbReference>
<dbReference type="AlphaFoldDB" id="A0A1C2JM54"/>
<name>A0A1C2JM54_ACITH</name>
<dbReference type="Gene3D" id="3.30.700.10">
    <property type="entry name" value="Glycoprotein, Type 4 Pilin"/>
    <property type="match status" value="1"/>
</dbReference>
<dbReference type="EMBL" id="LWSA01000028">
    <property type="protein sequence ID" value="OCX76228.1"/>
    <property type="molecule type" value="Genomic_DNA"/>
</dbReference>
<proteinExistence type="predicted"/>
<feature type="transmembrane region" description="Helical" evidence="1">
    <location>
        <begin position="12"/>
        <end position="33"/>
    </location>
</feature>
<dbReference type="InterPro" id="IPR045584">
    <property type="entry name" value="Pilin-like"/>
</dbReference>
<dbReference type="SUPFAM" id="SSF54523">
    <property type="entry name" value="Pili subunits"/>
    <property type="match status" value="1"/>
</dbReference>
<reference evidence="2 3" key="1">
    <citation type="journal article" date="2016" name="Int. J. Mol. Sci.">
        <title>Comparative genomics of the extreme acidophile Acidithiobacillus thiooxidans reveals intraspecific divergence and niche adaptation.</title>
        <authorList>
            <person name="Zhang X."/>
            <person name="Feng X."/>
            <person name="Tao J."/>
            <person name="Ma L."/>
            <person name="Xiao Y."/>
            <person name="Liang Y."/>
            <person name="Liu X."/>
            <person name="Yin H."/>
        </authorList>
    </citation>
    <scope>NUCLEOTIDE SEQUENCE [LARGE SCALE GENOMIC DNA]</scope>
    <source>
        <strain evidence="2 3">A02</strain>
    </source>
</reference>
<keyword evidence="1" id="KW-0472">Membrane</keyword>
<accession>A0A1C2JM54</accession>
<keyword evidence="1" id="KW-1133">Transmembrane helix</keyword>
<evidence type="ECO:0008006" key="4">
    <source>
        <dbReference type="Google" id="ProtNLM"/>
    </source>
</evidence>
<comment type="caution">
    <text evidence="2">The sequence shown here is derived from an EMBL/GenBank/DDBJ whole genome shotgun (WGS) entry which is preliminary data.</text>
</comment>
<organism evidence="2 3">
    <name type="scientific">Acidithiobacillus thiooxidans</name>
    <name type="common">Thiobacillus thiooxidans</name>
    <dbReference type="NCBI Taxonomy" id="930"/>
    <lineage>
        <taxon>Bacteria</taxon>
        <taxon>Pseudomonadati</taxon>
        <taxon>Pseudomonadota</taxon>
        <taxon>Acidithiobacillia</taxon>
        <taxon>Acidithiobacillales</taxon>
        <taxon>Acidithiobacillaceae</taxon>
        <taxon>Acidithiobacillus</taxon>
    </lineage>
</organism>
<sequence length="262" mass="27199">MLTSKNEQGFTLMELMMVIAIIGILTAIAIPAYEDYVRSANATTIVQDFSQEVHLGVDDEAEAQTVGSVTIGGDGATTLTTDGMNNLPFVNFSTTPDGPQMQHDGSTISGLPHELPAGGQPICVSVNMASGNGVNADIQQMLSQQTGTKSTGTQFTAQITPNGAVTYVNGAGSNCGTGVGGTSTVLGMYQGEQGTYSGPAQYAISRGTDLYFPYEYDQHSSKPLAYDPKNGQWYQFSGADDGGNGYGPFTVLPPGTPLPAGA</sequence>
<dbReference type="InterPro" id="IPR012902">
    <property type="entry name" value="N_methyl_site"/>
</dbReference>